<dbReference type="PRINTS" id="PR00420">
    <property type="entry name" value="RNGMNOXGNASE"/>
</dbReference>
<dbReference type="EMBL" id="CP091139">
    <property type="protein sequence ID" value="UUT34435.1"/>
    <property type="molecule type" value="Genomic_DNA"/>
</dbReference>
<gene>
    <name evidence="2" type="ORF">L2X98_27970</name>
</gene>
<proteinExistence type="predicted"/>
<dbReference type="PANTHER" id="PTHR46865:SF2">
    <property type="entry name" value="MONOOXYGENASE"/>
    <property type="match status" value="1"/>
</dbReference>
<keyword evidence="3" id="KW-1185">Reference proteome</keyword>
<dbReference type="InterPro" id="IPR036188">
    <property type="entry name" value="FAD/NAD-bd_sf"/>
</dbReference>
<sequence>MHEEGLAYVDGRGRVFGRMSMAAFDGQGAVAEVEIARGDLADVLLAELTAAAEAAPGLLDLRYDDRITALDPALDGVDVAFEHGAPERYDVVVGADGVHSATRRLAFGPEERYATGLGGYAAFFTMPTPADIEPGWFSMRFVPGATFGIRPDLDPTTAKAMLTLRVDSDPRLARRPRPAGGADPRPAAGCGMARARDPRRDGRGIRLLLRRALRIDLPSAVKGRIALLGDAASCGSPMTGMGTATALVGAYLLAARIADAGGDLTGALRAIRRRHRAVRRGGQEGSRGRHPADGAGEPRRGRPLAGHDRADDVATRASDRAPHVRPGGGRPRASGRTRRTCARRVRSLAWGRAAEGECMAYDPDREWPFLARDAELDALCTTIRAGVDTPDAPGGAVIVAGAGVGKTRLAREAAQAAAARGIPTLRVVGTRATRQTPYAAVAHLAAHAGPEEDAAARYRAVAAALPADPRPLLVVDDAQLARPGQRRPDPAPGDHRGGHGDRDRAPRGRRPRPDHGAVGGRAGHADRPDALAPAGAGGGAAGRPRRAHHRRQCAPARGHRGRQRPVRAGARARRGRLGGARRDGRSLDLGRHRRGGRSAGGCRRPPPGRTVGR</sequence>
<feature type="region of interest" description="Disordered" evidence="1">
    <location>
        <begin position="275"/>
        <end position="340"/>
    </location>
</feature>
<evidence type="ECO:0000256" key="1">
    <source>
        <dbReference type="SAM" id="MobiDB-lite"/>
    </source>
</evidence>
<feature type="region of interest" description="Disordered" evidence="1">
    <location>
        <begin position="171"/>
        <end position="198"/>
    </location>
</feature>
<dbReference type="Proteomes" id="UP001054811">
    <property type="component" value="Chromosome"/>
</dbReference>
<accession>A0ABY5NGZ2</accession>
<name>A0ABY5NGZ2_9MICO</name>
<feature type="compositionally biased region" description="Low complexity" evidence="1">
    <location>
        <begin position="178"/>
        <end position="189"/>
    </location>
</feature>
<dbReference type="SUPFAM" id="SSF52540">
    <property type="entry name" value="P-loop containing nucleoside triphosphate hydrolases"/>
    <property type="match status" value="1"/>
</dbReference>
<feature type="region of interest" description="Disordered" evidence="1">
    <location>
        <begin position="480"/>
        <end position="613"/>
    </location>
</feature>
<dbReference type="Gene3D" id="3.30.9.10">
    <property type="entry name" value="D-Amino Acid Oxidase, subunit A, domain 2"/>
    <property type="match status" value="1"/>
</dbReference>
<dbReference type="InterPro" id="IPR027417">
    <property type="entry name" value="P-loop_NTPase"/>
</dbReference>
<feature type="compositionally biased region" description="Pro residues" evidence="1">
    <location>
        <begin position="604"/>
        <end position="613"/>
    </location>
</feature>
<feature type="compositionally biased region" description="Basic and acidic residues" evidence="1">
    <location>
        <begin position="286"/>
        <end position="322"/>
    </location>
</feature>
<feature type="compositionally biased region" description="Basic and acidic residues" evidence="1">
    <location>
        <begin position="580"/>
        <end position="590"/>
    </location>
</feature>
<dbReference type="RefSeq" id="WP_259610958.1">
    <property type="nucleotide sequence ID" value="NZ_CP091139.2"/>
</dbReference>
<organism evidence="2 3">
    <name type="scientific">Microbacterium elymi</name>
    <dbReference type="NCBI Taxonomy" id="2909587"/>
    <lineage>
        <taxon>Bacteria</taxon>
        <taxon>Bacillati</taxon>
        <taxon>Actinomycetota</taxon>
        <taxon>Actinomycetes</taxon>
        <taxon>Micrococcales</taxon>
        <taxon>Microbacteriaceae</taxon>
        <taxon>Microbacterium</taxon>
    </lineage>
</organism>
<feature type="compositionally biased region" description="Basic and acidic residues" evidence="1">
    <location>
        <begin position="486"/>
        <end position="515"/>
    </location>
</feature>
<dbReference type="Gene3D" id="3.50.50.60">
    <property type="entry name" value="FAD/NAD(P)-binding domain"/>
    <property type="match status" value="1"/>
</dbReference>
<feature type="compositionally biased region" description="Basic residues" evidence="1">
    <location>
        <begin position="543"/>
        <end position="576"/>
    </location>
</feature>
<dbReference type="PANTHER" id="PTHR46865">
    <property type="entry name" value="OXIDOREDUCTASE-RELATED"/>
    <property type="match status" value="1"/>
</dbReference>
<reference evidence="2" key="1">
    <citation type="submission" date="2022-01" db="EMBL/GenBank/DDBJ databases">
        <title>Microbacterium eymi and Microbacterium rhizovicinus sp. nov., isolated from the rhizospheric soil of Elymus tsukushiensis, a plant native to the Dokdo Islands, Republic of Korea.</title>
        <authorList>
            <person name="Hwang Y.J."/>
        </authorList>
    </citation>
    <scope>NUCLEOTIDE SEQUENCE</scope>
    <source>
        <strain evidence="2">KUDC0405</strain>
    </source>
</reference>
<dbReference type="InterPro" id="IPR051704">
    <property type="entry name" value="FAD_aromatic-hydroxylase"/>
</dbReference>
<evidence type="ECO:0000313" key="2">
    <source>
        <dbReference type="EMBL" id="UUT34435.1"/>
    </source>
</evidence>
<dbReference type="SUPFAM" id="SSF51905">
    <property type="entry name" value="FAD/NAD(P)-binding domain"/>
    <property type="match status" value="1"/>
</dbReference>
<protein>
    <recommendedName>
        <fullName evidence="4">FAD-binding domain-containing protein</fullName>
    </recommendedName>
</protein>
<evidence type="ECO:0008006" key="4">
    <source>
        <dbReference type="Google" id="ProtNLM"/>
    </source>
</evidence>
<evidence type="ECO:0000313" key="3">
    <source>
        <dbReference type="Proteomes" id="UP001054811"/>
    </source>
</evidence>